<keyword evidence="10" id="KW-1185">Reference proteome</keyword>
<dbReference type="SFLD" id="SFLDG01121">
    <property type="entry name" value="Diphthamide_biosynthesis"/>
    <property type="match status" value="1"/>
</dbReference>
<feature type="region of interest" description="Disordered" evidence="8">
    <location>
        <begin position="561"/>
        <end position="584"/>
    </location>
</feature>
<dbReference type="AlphaFoldDB" id="A0A3M7MKH0"/>
<feature type="region of interest" description="Disordered" evidence="8">
    <location>
        <begin position="457"/>
        <end position="500"/>
    </location>
</feature>
<dbReference type="Proteomes" id="UP000265663">
    <property type="component" value="Unassembled WGS sequence"/>
</dbReference>
<keyword evidence="4 7" id="KW-0479">Metal-binding</keyword>
<dbReference type="SFLD" id="SFLDS00032">
    <property type="entry name" value="Radical_SAM_3-amino-3-carboxyp"/>
    <property type="match status" value="1"/>
</dbReference>
<dbReference type="GO" id="GO:0046872">
    <property type="term" value="F:metal ion binding"/>
    <property type="evidence" value="ECO:0007669"/>
    <property type="project" value="UniProtKB-KW"/>
</dbReference>
<dbReference type="FunFam" id="3.40.50.11860:FF:000001">
    <property type="entry name" value="2-(3-amino-3-carboxypropyl)histidine synthase subunit 2"/>
    <property type="match status" value="1"/>
</dbReference>
<dbReference type="InterPro" id="IPR010014">
    <property type="entry name" value="DHP2"/>
</dbReference>
<dbReference type="InterPro" id="IPR016435">
    <property type="entry name" value="DPH1/DPH2"/>
</dbReference>
<dbReference type="GO" id="GO:0005737">
    <property type="term" value="C:cytoplasm"/>
    <property type="evidence" value="ECO:0007669"/>
    <property type="project" value="UniProtKB-SubCell"/>
</dbReference>
<dbReference type="OrthoDB" id="449241at2759"/>
<evidence type="ECO:0000256" key="6">
    <source>
        <dbReference type="ARBA" id="ARBA00023014"/>
    </source>
</evidence>
<feature type="region of interest" description="Disordered" evidence="8">
    <location>
        <begin position="1"/>
        <end position="28"/>
    </location>
</feature>
<dbReference type="GO" id="GO:0017183">
    <property type="term" value="P:protein histidyl modification to diphthamide"/>
    <property type="evidence" value="ECO:0007669"/>
    <property type="project" value="UniProtKB-UniPathway"/>
</dbReference>
<keyword evidence="5 7" id="KW-0408">Iron</keyword>
<evidence type="ECO:0000313" key="10">
    <source>
        <dbReference type="Proteomes" id="UP000265663"/>
    </source>
</evidence>
<evidence type="ECO:0000256" key="7">
    <source>
        <dbReference type="RuleBase" id="RU364133"/>
    </source>
</evidence>
<sequence length="603" mass="65786">MWRAPPKQQKKSRPRHSNISHPTNQPAPYAMAVPTLESAPVLSTPDTHIFEDPTPAVDTSSLPRLSDEQVALTYEIERTVREIREGQWKRIALQFPDHMLTDAPRVYEHLSRGLRKERRGQTGVQDKRDQSNGATTAEELEVKLGKASIQEAEAIEERLFILGDTSYGACCVDEVAAEHVDADLVVHYGRSCLSPPSRLPVIYVFTQRPLHLDAVMATFRETYSDKGAKIILMADIPYSHHIPTLYKRVCDDGYTHVHATEIVHNPSSPLPNRTIPATAADTDNGLCEYALFHISDPPASLLLTLSSRVASIHIYPTTNTSSTPASASLASTARTLSRRYALLTSLSTTPVFGILINTLSVKNYMHILSHVQQQIASAGKKSYTFVVGKVNAAKVANFSEVGGWVVIGCWESSLIESSEFWRPMITPWELGVALKSDEERVWTGAWEADFQKVLDEDKGKETKMNGVGDGGASNGDAQEHHVDDDSEEESAPPEFDLRTGRYVSNARPMRSAHSSKAANDQAALSSSALTKRANGDIAAVGGVASPGAEYLRSNRTWQGLGSDYQNGEADGGGEATGGRAAKMEEGRSGIARGYVVGEEGRIH</sequence>
<feature type="compositionally biased region" description="Basic residues" evidence="8">
    <location>
        <begin position="8"/>
        <end position="18"/>
    </location>
</feature>
<keyword evidence="7" id="KW-0963">Cytoplasm</keyword>
<reference evidence="9 10" key="1">
    <citation type="journal article" date="2014" name="PLoS ONE">
        <title>De novo Genome Assembly of the Fungal Plant Pathogen Pyrenophora semeniperda.</title>
        <authorList>
            <person name="Soliai M.M."/>
            <person name="Meyer S.E."/>
            <person name="Udall J.A."/>
            <person name="Elzinga D.E."/>
            <person name="Hermansen R.A."/>
            <person name="Bodily P.M."/>
            <person name="Hart A.A."/>
            <person name="Coleman C.E."/>
        </authorList>
    </citation>
    <scope>NUCLEOTIDE SEQUENCE [LARGE SCALE GENOMIC DNA]</scope>
    <source>
        <strain evidence="9 10">CCB06</strain>
        <tissue evidence="9">Mycelium</tissue>
    </source>
</reference>
<dbReference type="NCBIfam" id="TIGR00322">
    <property type="entry name" value="diphth2_R"/>
    <property type="match status" value="1"/>
</dbReference>
<dbReference type="UniPathway" id="UPA00559"/>
<evidence type="ECO:0000313" key="9">
    <source>
        <dbReference type="EMBL" id="RMZ74619.1"/>
    </source>
</evidence>
<dbReference type="InterPro" id="IPR042263">
    <property type="entry name" value="DPH1/DPH2_1"/>
</dbReference>
<dbReference type="Pfam" id="PF01866">
    <property type="entry name" value="Diphthamide_syn"/>
    <property type="match status" value="1"/>
</dbReference>
<dbReference type="SFLD" id="SFLDF00408">
    <property type="entry name" value="Diphthamide_biosynthesis_famil"/>
    <property type="match status" value="1"/>
</dbReference>
<evidence type="ECO:0000256" key="5">
    <source>
        <dbReference type="ARBA" id="ARBA00023004"/>
    </source>
</evidence>
<dbReference type="Gene3D" id="3.40.50.11840">
    <property type="entry name" value="Diphthamide synthesis DPH1/DPH2 domain 1"/>
    <property type="match status" value="1"/>
</dbReference>
<comment type="subcellular location">
    <subcellularLocation>
        <location evidence="7">Cytoplasm</location>
    </subcellularLocation>
</comment>
<comment type="similarity">
    <text evidence="3 7">Belongs to the DPH1/DPH2 family. DPH2 subfamily.</text>
</comment>
<feature type="region of interest" description="Disordered" evidence="8">
    <location>
        <begin position="111"/>
        <end position="136"/>
    </location>
</feature>
<dbReference type="GO" id="GO:0090560">
    <property type="term" value="F:2-(3-amino-3-carboxypropyl)histidine synthase activity"/>
    <property type="evidence" value="ECO:0007669"/>
    <property type="project" value="InterPro"/>
</dbReference>
<dbReference type="NCBIfam" id="TIGR00272">
    <property type="entry name" value="DPH2"/>
    <property type="match status" value="1"/>
</dbReference>
<proteinExistence type="inferred from homology"/>
<protein>
    <recommendedName>
        <fullName evidence="7">2-(3-amino-3-carboxypropyl)histidine synthase subunit 2</fullName>
    </recommendedName>
</protein>
<comment type="function">
    <text evidence="7">Required for the first step of diphthamide biosynthesis, a post-translational modification of histidine which occurs in elongation factor 2. DPH1 and DPH2 transfer a 3-amino-3-carboxypropyl (ACP) group from S-adenosyl-L-methionine (SAM) to a histidine residue, the reaction is assisted by a reduction system comprising DPH3 and a NADH-dependent reductase. Facilitates the reduction of the catalytic iron-sulfur cluster found in the DPH1 subunit.</text>
</comment>
<evidence type="ECO:0000256" key="3">
    <source>
        <dbReference type="ARBA" id="ARBA00006179"/>
    </source>
</evidence>
<gene>
    <name evidence="9" type="ORF">GMOD_00003680</name>
</gene>
<dbReference type="EMBL" id="KE747844">
    <property type="protein sequence ID" value="RMZ74619.1"/>
    <property type="molecule type" value="Genomic_DNA"/>
</dbReference>
<evidence type="ECO:0000256" key="1">
    <source>
        <dbReference type="ARBA" id="ARBA00001966"/>
    </source>
</evidence>
<name>A0A3M7MKH0_9PLEO</name>
<organism evidence="9 10">
    <name type="scientific">Pyrenophora seminiperda CCB06</name>
    <dbReference type="NCBI Taxonomy" id="1302712"/>
    <lineage>
        <taxon>Eukaryota</taxon>
        <taxon>Fungi</taxon>
        <taxon>Dikarya</taxon>
        <taxon>Ascomycota</taxon>
        <taxon>Pezizomycotina</taxon>
        <taxon>Dothideomycetes</taxon>
        <taxon>Pleosporomycetidae</taxon>
        <taxon>Pleosporales</taxon>
        <taxon>Pleosporineae</taxon>
        <taxon>Pleosporaceae</taxon>
        <taxon>Pyrenophora</taxon>
    </lineage>
</organism>
<dbReference type="GO" id="GO:0051536">
    <property type="term" value="F:iron-sulfur cluster binding"/>
    <property type="evidence" value="ECO:0007669"/>
    <property type="project" value="UniProtKB-KW"/>
</dbReference>
<comment type="pathway">
    <text evidence="2 7">Protein modification; peptidyl-diphthamide biosynthesis.</text>
</comment>
<evidence type="ECO:0000256" key="2">
    <source>
        <dbReference type="ARBA" id="ARBA00005156"/>
    </source>
</evidence>
<dbReference type="Gene3D" id="3.40.50.11860">
    <property type="entry name" value="Diphthamide synthesis DPH1/DPH2 domain 3"/>
    <property type="match status" value="1"/>
</dbReference>
<dbReference type="PANTHER" id="PTHR10762">
    <property type="entry name" value="DIPHTHAMIDE BIOSYNTHESIS PROTEIN"/>
    <property type="match status" value="1"/>
</dbReference>
<evidence type="ECO:0000256" key="8">
    <source>
        <dbReference type="SAM" id="MobiDB-lite"/>
    </source>
</evidence>
<accession>A0A3M7MKH0</accession>
<comment type="cofactor">
    <cofactor evidence="1">
        <name>[4Fe-4S] cluster</name>
        <dbReference type="ChEBI" id="CHEBI:49883"/>
    </cofactor>
</comment>
<keyword evidence="6 7" id="KW-0411">Iron-sulfur</keyword>
<dbReference type="PANTHER" id="PTHR10762:SF2">
    <property type="entry name" value="2-(3-AMINO-3-CARBOXYPROPYL)HISTIDINE SYNTHASE SUBUNIT 2"/>
    <property type="match status" value="1"/>
</dbReference>
<evidence type="ECO:0000256" key="4">
    <source>
        <dbReference type="ARBA" id="ARBA00022723"/>
    </source>
</evidence>
<dbReference type="InterPro" id="IPR042265">
    <property type="entry name" value="DPH1/DPH2_3"/>
</dbReference>